<feature type="domain" description="MHC class I-like antigen recognition-like" evidence="10">
    <location>
        <begin position="1"/>
        <end position="78"/>
    </location>
</feature>
<dbReference type="SUPFAM" id="SSF54452">
    <property type="entry name" value="MHC antigen-recognition domain"/>
    <property type="match status" value="1"/>
</dbReference>
<keyword evidence="9" id="KW-0325">Glycoprotein</keyword>
<sequence length="82" mass="9468">CDLLSDRSIRGSCREAYNGRDFISFELGSRSFVAVDGATQITERKWEHSGIMVERKTHYLENICPEALQKFVGYGWEVLEHK</sequence>
<gene>
    <name evidence="11" type="ORF">N305_00662</name>
</gene>
<protein>
    <submittedName>
        <fullName evidence="11">H-2 class I histocompatibility antigen, Q7 alpha chain</fullName>
    </submittedName>
</protein>
<comment type="subcellular location">
    <subcellularLocation>
        <location evidence="1">Membrane</location>
        <topology evidence="1">Single-pass type I membrane protein</topology>
    </subcellularLocation>
</comment>
<dbReference type="Gene3D" id="3.30.500.10">
    <property type="entry name" value="MHC class I-like antigen recognition-like"/>
    <property type="match status" value="1"/>
</dbReference>
<evidence type="ECO:0000256" key="9">
    <source>
        <dbReference type="ARBA" id="ARBA00023180"/>
    </source>
</evidence>
<dbReference type="EMBL" id="KL672674">
    <property type="protein sequence ID" value="KFW86742.1"/>
    <property type="molecule type" value="Genomic_DNA"/>
</dbReference>
<dbReference type="GO" id="GO:0005615">
    <property type="term" value="C:extracellular space"/>
    <property type="evidence" value="ECO:0007669"/>
    <property type="project" value="TreeGrafter"/>
</dbReference>
<dbReference type="STRING" id="328815.ENSMVIP00005015307"/>
<dbReference type="AlphaFoldDB" id="A0A093QS05"/>
<dbReference type="GO" id="GO:0042612">
    <property type="term" value="C:MHC class I protein complex"/>
    <property type="evidence" value="ECO:0007669"/>
    <property type="project" value="UniProtKB-KW"/>
</dbReference>
<reference evidence="11 12" key="1">
    <citation type="submission" date="2014-06" db="EMBL/GenBank/DDBJ databases">
        <title>Genome evolution of avian class.</title>
        <authorList>
            <person name="Zhang G."/>
            <person name="Li C."/>
        </authorList>
    </citation>
    <scope>NUCLEOTIDE SEQUENCE [LARGE SCALE GENOMIC DNA]</scope>
    <source>
        <strain evidence="11">BGI_N305</strain>
    </source>
</reference>
<dbReference type="OrthoDB" id="9183726at2759"/>
<evidence type="ECO:0000256" key="3">
    <source>
        <dbReference type="ARBA" id="ARBA00022692"/>
    </source>
</evidence>
<evidence type="ECO:0000256" key="4">
    <source>
        <dbReference type="ARBA" id="ARBA00022729"/>
    </source>
</evidence>
<keyword evidence="8" id="KW-1015">Disulfide bond</keyword>
<dbReference type="InterPro" id="IPR050208">
    <property type="entry name" value="MHC_class-I_related"/>
</dbReference>
<keyword evidence="6" id="KW-1133">Transmembrane helix</keyword>
<evidence type="ECO:0000256" key="6">
    <source>
        <dbReference type="ARBA" id="ARBA00022989"/>
    </source>
</evidence>
<dbReference type="InterPro" id="IPR011161">
    <property type="entry name" value="MHC_I-like_Ag-recog"/>
</dbReference>
<evidence type="ECO:0000256" key="5">
    <source>
        <dbReference type="ARBA" id="ARBA00022859"/>
    </source>
</evidence>
<dbReference type="GO" id="GO:0002474">
    <property type="term" value="P:antigen processing and presentation of peptide antigen via MHC class I"/>
    <property type="evidence" value="ECO:0007669"/>
    <property type="project" value="UniProtKB-KW"/>
</dbReference>
<organism evidence="11 12">
    <name type="scientific">Manacus vitellinus</name>
    <name type="common">golden-collared manakin</name>
    <dbReference type="NCBI Taxonomy" id="328815"/>
    <lineage>
        <taxon>Eukaryota</taxon>
        <taxon>Metazoa</taxon>
        <taxon>Chordata</taxon>
        <taxon>Craniata</taxon>
        <taxon>Vertebrata</taxon>
        <taxon>Euteleostomi</taxon>
        <taxon>Archelosauria</taxon>
        <taxon>Archosauria</taxon>
        <taxon>Dinosauria</taxon>
        <taxon>Saurischia</taxon>
        <taxon>Theropoda</taxon>
        <taxon>Coelurosauria</taxon>
        <taxon>Aves</taxon>
        <taxon>Neognathae</taxon>
        <taxon>Neoaves</taxon>
        <taxon>Telluraves</taxon>
        <taxon>Australaves</taxon>
        <taxon>Passeriformes</taxon>
        <taxon>Pipridae</taxon>
        <taxon>Manacus</taxon>
    </lineage>
</organism>
<dbReference type="GO" id="GO:0006955">
    <property type="term" value="P:immune response"/>
    <property type="evidence" value="ECO:0007669"/>
    <property type="project" value="TreeGrafter"/>
</dbReference>
<evidence type="ECO:0000313" key="11">
    <source>
        <dbReference type="EMBL" id="KFW86742.1"/>
    </source>
</evidence>
<keyword evidence="12" id="KW-1185">Reference proteome</keyword>
<accession>A0A093QS05</accession>
<dbReference type="InterPro" id="IPR037055">
    <property type="entry name" value="MHC_I-like_Ag-recog_sf"/>
</dbReference>
<keyword evidence="7" id="KW-0472">Membrane</keyword>
<dbReference type="PANTHER" id="PTHR16675">
    <property type="entry name" value="MHC CLASS I-RELATED"/>
    <property type="match status" value="1"/>
</dbReference>
<dbReference type="Pfam" id="PF00129">
    <property type="entry name" value="MHC_I"/>
    <property type="match status" value="1"/>
</dbReference>
<evidence type="ECO:0000256" key="2">
    <source>
        <dbReference type="ARBA" id="ARBA00022451"/>
    </source>
</evidence>
<dbReference type="PANTHER" id="PTHR16675:SF242">
    <property type="entry name" value="MAJOR HISTOCOMPATIBILITY COMPLEX CLASS I-RELATED GENE PROTEIN"/>
    <property type="match status" value="1"/>
</dbReference>
<dbReference type="Proteomes" id="UP000053258">
    <property type="component" value="Unassembled WGS sequence"/>
</dbReference>
<evidence type="ECO:0000256" key="8">
    <source>
        <dbReference type="ARBA" id="ARBA00023157"/>
    </source>
</evidence>
<feature type="non-terminal residue" evidence="11">
    <location>
        <position position="1"/>
    </location>
</feature>
<keyword evidence="4" id="KW-0732">Signal</keyword>
<proteinExistence type="predicted"/>
<feature type="non-terminal residue" evidence="11">
    <location>
        <position position="82"/>
    </location>
</feature>
<keyword evidence="3" id="KW-0812">Transmembrane</keyword>
<keyword evidence="2" id="KW-0490">MHC I</keyword>
<dbReference type="InterPro" id="IPR011162">
    <property type="entry name" value="MHC_I/II-like_Ag-recog"/>
</dbReference>
<keyword evidence="5" id="KW-0391">Immunity</keyword>
<evidence type="ECO:0000256" key="1">
    <source>
        <dbReference type="ARBA" id="ARBA00004479"/>
    </source>
</evidence>
<dbReference type="GO" id="GO:0009897">
    <property type="term" value="C:external side of plasma membrane"/>
    <property type="evidence" value="ECO:0007669"/>
    <property type="project" value="TreeGrafter"/>
</dbReference>
<name>A0A093QS05_9PASS</name>
<evidence type="ECO:0000259" key="10">
    <source>
        <dbReference type="Pfam" id="PF00129"/>
    </source>
</evidence>
<evidence type="ECO:0000313" key="12">
    <source>
        <dbReference type="Proteomes" id="UP000053258"/>
    </source>
</evidence>
<evidence type="ECO:0000256" key="7">
    <source>
        <dbReference type="ARBA" id="ARBA00023136"/>
    </source>
</evidence>